<feature type="active site" description="Proton donor" evidence="1">
    <location>
        <position position="82"/>
    </location>
</feature>
<feature type="binding site" evidence="3">
    <location>
        <position position="83"/>
    </location>
    <ligand>
        <name>Zn(2+)</name>
        <dbReference type="ChEBI" id="CHEBI:29105"/>
        <label>1</label>
        <note>catalytic</note>
    </ligand>
</feature>
<keyword evidence="4" id="KW-0456">Lyase</keyword>
<keyword evidence="5" id="KW-1185">Reference proteome</keyword>
<dbReference type="PANTHER" id="PTHR30304:SF0">
    <property type="entry name" value="D-TAGATOSE-1,6-BISPHOSPHATE ALDOLASE SUBUNIT GATY-RELATED"/>
    <property type="match status" value="1"/>
</dbReference>
<keyword evidence="3" id="KW-0479">Metal-binding</keyword>
<dbReference type="PANTHER" id="PTHR30304">
    <property type="entry name" value="D-TAGATOSE-1,6-BISPHOSPHATE ALDOLASE"/>
    <property type="match status" value="1"/>
</dbReference>
<evidence type="ECO:0000313" key="4">
    <source>
        <dbReference type="EMBL" id="ADB49884.1"/>
    </source>
</evidence>
<dbReference type="EMBL" id="CP001854">
    <property type="protein sequence ID" value="ADB49884.1"/>
    <property type="molecule type" value="Genomic_DNA"/>
</dbReference>
<name>D3EZ10_CONWI</name>
<dbReference type="Pfam" id="PF01116">
    <property type="entry name" value="F_bP_aldolase"/>
    <property type="match status" value="1"/>
</dbReference>
<dbReference type="STRING" id="469383.Cwoe_1456"/>
<proteinExistence type="predicted"/>
<feature type="binding site" evidence="3">
    <location>
        <position position="207"/>
    </location>
    <ligand>
        <name>Zn(2+)</name>
        <dbReference type="ChEBI" id="CHEBI:29105"/>
        <label>1</label>
        <note>catalytic</note>
    </ligand>
</feature>
<dbReference type="SUPFAM" id="SSF51569">
    <property type="entry name" value="Aldolase"/>
    <property type="match status" value="1"/>
</dbReference>
<organism evidence="4 5">
    <name type="scientific">Conexibacter woesei (strain DSM 14684 / CCUG 47730 / CIP 108061 / JCM 11494 / NBRC 100937 / ID131577)</name>
    <dbReference type="NCBI Taxonomy" id="469383"/>
    <lineage>
        <taxon>Bacteria</taxon>
        <taxon>Bacillati</taxon>
        <taxon>Actinomycetota</taxon>
        <taxon>Thermoleophilia</taxon>
        <taxon>Solirubrobacterales</taxon>
        <taxon>Conexibacteraceae</taxon>
        <taxon>Conexibacter</taxon>
    </lineage>
</organism>
<keyword evidence="3" id="KW-0862">Zinc</keyword>
<dbReference type="Proteomes" id="UP000008229">
    <property type="component" value="Chromosome"/>
</dbReference>
<dbReference type="GO" id="GO:0008270">
    <property type="term" value="F:zinc ion binding"/>
    <property type="evidence" value="ECO:0007669"/>
    <property type="project" value="InterPro"/>
</dbReference>
<dbReference type="eggNOG" id="COG0191">
    <property type="taxonomic scope" value="Bacteria"/>
</dbReference>
<feature type="binding site" evidence="2">
    <location>
        <position position="180"/>
    </location>
    <ligand>
        <name>dihydroxyacetone phosphate</name>
        <dbReference type="ChEBI" id="CHEBI:57642"/>
    </ligand>
</feature>
<accession>D3EZ10</accession>
<dbReference type="KEGG" id="cwo:Cwoe_1456"/>
<comment type="cofactor">
    <cofactor evidence="3">
        <name>Zn(2+)</name>
        <dbReference type="ChEBI" id="CHEBI:29105"/>
    </cofactor>
    <text evidence="3">Binds 2 Zn(2+) ions per subunit. One is catalytic and the other provides a structural contribution.</text>
</comment>
<evidence type="ECO:0000313" key="5">
    <source>
        <dbReference type="Proteomes" id="UP000008229"/>
    </source>
</evidence>
<dbReference type="InterPro" id="IPR013785">
    <property type="entry name" value="Aldolase_TIM"/>
</dbReference>
<dbReference type="GO" id="GO:0005975">
    <property type="term" value="P:carbohydrate metabolic process"/>
    <property type="evidence" value="ECO:0007669"/>
    <property type="project" value="InterPro"/>
</dbReference>
<dbReference type="GO" id="GO:0009025">
    <property type="term" value="F:tagatose-bisphosphate aldolase activity"/>
    <property type="evidence" value="ECO:0007669"/>
    <property type="project" value="UniProtKB-EC"/>
</dbReference>
<reference evidence="5" key="2">
    <citation type="submission" date="2010-01" db="EMBL/GenBank/DDBJ databases">
        <title>The complete genome of Conexibacter woesei DSM 14684.</title>
        <authorList>
            <consortium name="US DOE Joint Genome Institute (JGI-PGF)"/>
            <person name="Lucas S."/>
            <person name="Copeland A."/>
            <person name="Lapidus A."/>
            <person name="Glavina del Rio T."/>
            <person name="Dalin E."/>
            <person name="Tice H."/>
            <person name="Bruce D."/>
            <person name="Goodwin L."/>
            <person name="Pitluck S."/>
            <person name="Kyrpides N."/>
            <person name="Mavromatis K."/>
            <person name="Ivanova N."/>
            <person name="Mikhailova N."/>
            <person name="Chertkov O."/>
            <person name="Brettin T."/>
            <person name="Detter J.C."/>
            <person name="Han C."/>
            <person name="Larimer F."/>
            <person name="Land M."/>
            <person name="Hauser L."/>
            <person name="Markowitz V."/>
            <person name="Cheng J.-F."/>
            <person name="Hugenholtz P."/>
            <person name="Woyke T."/>
            <person name="Wu D."/>
            <person name="Pukall R."/>
            <person name="Steenblock K."/>
            <person name="Schneider S."/>
            <person name="Klenk H.-P."/>
            <person name="Eisen J.A."/>
        </authorList>
    </citation>
    <scope>NUCLEOTIDE SEQUENCE [LARGE SCALE GENOMIC DNA]</scope>
    <source>
        <strain evidence="5">DSM 14684 / CIP 108061 / JCM 11494 / NBRC 100937 / ID131577</strain>
    </source>
</reference>
<protein>
    <submittedName>
        <fullName evidence="4">Ketose-bisphosphate aldolase</fullName>
        <ecNumber evidence="4">4.1.2.40</ecNumber>
    </submittedName>
</protein>
<feature type="binding site" evidence="2">
    <location>
        <begin position="208"/>
        <end position="210"/>
    </location>
    <ligand>
        <name>dihydroxyacetone phosphate</name>
        <dbReference type="ChEBI" id="CHEBI:57642"/>
    </ligand>
</feature>
<dbReference type="EC" id="4.1.2.40" evidence="4"/>
<dbReference type="Gene3D" id="3.20.20.70">
    <property type="entry name" value="Aldolase class I"/>
    <property type="match status" value="1"/>
</dbReference>
<dbReference type="HOGENOM" id="CLU_040088_0_1_11"/>
<evidence type="ECO:0000256" key="1">
    <source>
        <dbReference type="PIRSR" id="PIRSR001359-1"/>
    </source>
</evidence>
<dbReference type="AlphaFoldDB" id="D3EZ10"/>
<dbReference type="CDD" id="cd00947">
    <property type="entry name" value="TBP_aldolase_IIB"/>
    <property type="match status" value="1"/>
</dbReference>
<reference evidence="4 5" key="1">
    <citation type="journal article" date="2010" name="Stand. Genomic Sci.">
        <title>Complete genome sequence of Conexibacter woesei type strain (ID131577).</title>
        <authorList>
            <person name="Pukall R."/>
            <person name="Lapidus A."/>
            <person name="Glavina Del Rio T."/>
            <person name="Copeland A."/>
            <person name="Tice H."/>
            <person name="Cheng J.-F."/>
            <person name="Lucas S."/>
            <person name="Chen F."/>
            <person name="Nolan M."/>
            <person name="Bruce D."/>
            <person name="Goodwin L."/>
            <person name="Pitluck S."/>
            <person name="Mavromatis K."/>
            <person name="Ivanova N."/>
            <person name="Ovchinnikova G."/>
            <person name="Pati A."/>
            <person name="Chen A."/>
            <person name="Palaniappan K."/>
            <person name="Land M."/>
            <person name="Hauser L."/>
            <person name="Chang Y.-J."/>
            <person name="Jeffries C.D."/>
            <person name="Chain P."/>
            <person name="Meincke L."/>
            <person name="Sims D."/>
            <person name="Brettin T."/>
            <person name="Detter J.C."/>
            <person name="Rohde M."/>
            <person name="Goeker M."/>
            <person name="Bristow J."/>
            <person name="Eisen J.A."/>
            <person name="Markowitz V."/>
            <person name="Kyrpides N.C."/>
            <person name="Klenk H.-P."/>
            <person name="Hugenholtz P."/>
        </authorList>
    </citation>
    <scope>NUCLEOTIDE SEQUENCE [LARGE SCALE GENOMIC DNA]</scope>
    <source>
        <strain evidence="5">DSM 14684 / CIP 108061 / JCM 11494 / NBRC 100937 / ID131577</strain>
    </source>
</reference>
<dbReference type="InterPro" id="IPR050246">
    <property type="entry name" value="Class_II_FBP_aldolase"/>
</dbReference>
<dbReference type="RefSeq" id="WP_012932935.1">
    <property type="nucleotide sequence ID" value="NC_013739.1"/>
</dbReference>
<evidence type="ECO:0000256" key="3">
    <source>
        <dbReference type="PIRSR" id="PIRSR001359-3"/>
    </source>
</evidence>
<dbReference type="OrthoDB" id="9803995at2"/>
<dbReference type="PIRSF" id="PIRSF001359">
    <property type="entry name" value="F_bP_aldolase_II"/>
    <property type="match status" value="1"/>
</dbReference>
<feature type="binding site" evidence="3">
    <location>
        <position position="179"/>
    </location>
    <ligand>
        <name>Zn(2+)</name>
        <dbReference type="ChEBI" id="CHEBI:29105"/>
        <label>1</label>
        <note>catalytic</note>
    </ligand>
</feature>
<evidence type="ECO:0000256" key="2">
    <source>
        <dbReference type="PIRSR" id="PIRSR001359-2"/>
    </source>
</evidence>
<gene>
    <name evidence="4" type="ordered locus">Cwoe_1456</name>
</gene>
<sequence length="293" mass="30458">MTHVCDTRALRTAQQDGRALAAFSVYNLEQTQAVCAAAEELHAPILVQAGSSAFRHAGRGPLAALAIACAESARADVGVHLDHATDVDEIRACLAAGYGSVMYDGSALALDRNIERTREVVELAHAHGAWVEGELAGIAGDEDASGAGPSGALTDPDAAARFVHGTGVDALAVAIGNVHGMHAGPPALDFDRLAEIRARVDVPLVLHGASGLPEDALRTAVSLGVAKVNVNTELRRAFRAGLEQALADEDDLTKHGDVTKSDDLTKLLAPARDAVREVALRWIALLSGTRVTA</sequence>
<dbReference type="InterPro" id="IPR000771">
    <property type="entry name" value="FBA_II"/>
</dbReference>
<feature type="binding site" evidence="3">
    <location>
        <position position="134"/>
    </location>
    <ligand>
        <name>Zn(2+)</name>
        <dbReference type="ChEBI" id="CHEBI:29105"/>
        <label>2</label>
    </ligand>
</feature>
<feature type="binding site" evidence="3">
    <location>
        <position position="104"/>
    </location>
    <ligand>
        <name>Zn(2+)</name>
        <dbReference type="ChEBI" id="CHEBI:29105"/>
        <label>2</label>
    </ligand>
</feature>
<feature type="binding site" evidence="2">
    <location>
        <begin position="229"/>
        <end position="232"/>
    </location>
    <ligand>
        <name>dihydroxyacetone phosphate</name>
        <dbReference type="ChEBI" id="CHEBI:57642"/>
    </ligand>
</feature>
<dbReference type="NCBIfam" id="TIGR00167">
    <property type="entry name" value="cbbA"/>
    <property type="match status" value="1"/>
</dbReference>